<reference evidence="2 3" key="1">
    <citation type="journal article" date="2021" name="Elife">
        <title>Chloroplast acquisition without the gene transfer in kleptoplastic sea slugs, Plakobranchus ocellatus.</title>
        <authorList>
            <person name="Maeda T."/>
            <person name="Takahashi S."/>
            <person name="Yoshida T."/>
            <person name="Shimamura S."/>
            <person name="Takaki Y."/>
            <person name="Nagai Y."/>
            <person name="Toyoda A."/>
            <person name="Suzuki Y."/>
            <person name="Arimoto A."/>
            <person name="Ishii H."/>
            <person name="Satoh N."/>
            <person name="Nishiyama T."/>
            <person name="Hasebe M."/>
            <person name="Maruyama T."/>
            <person name="Minagawa J."/>
            <person name="Obokata J."/>
            <person name="Shigenobu S."/>
        </authorList>
    </citation>
    <scope>NUCLEOTIDE SEQUENCE [LARGE SCALE GENOMIC DNA]</scope>
</reference>
<keyword evidence="3" id="KW-1185">Reference proteome</keyword>
<dbReference type="EMBL" id="BLXT01005284">
    <property type="protein sequence ID" value="GFO21762.1"/>
    <property type="molecule type" value="Genomic_DNA"/>
</dbReference>
<feature type="transmembrane region" description="Helical" evidence="1">
    <location>
        <begin position="259"/>
        <end position="280"/>
    </location>
</feature>
<dbReference type="AlphaFoldDB" id="A0AAV4BQZ5"/>
<feature type="transmembrane region" description="Helical" evidence="1">
    <location>
        <begin position="212"/>
        <end position="230"/>
    </location>
</feature>
<evidence type="ECO:0000313" key="3">
    <source>
        <dbReference type="Proteomes" id="UP000735302"/>
    </source>
</evidence>
<evidence type="ECO:0000313" key="2">
    <source>
        <dbReference type="EMBL" id="GFO21762.1"/>
    </source>
</evidence>
<dbReference type="PANTHER" id="PTHR12242">
    <property type="entry name" value="OS02G0130600 PROTEIN-RELATED"/>
    <property type="match status" value="1"/>
</dbReference>
<dbReference type="PANTHER" id="PTHR12242:SF49">
    <property type="entry name" value="HEADBUTT, ISOFORM E"/>
    <property type="match status" value="1"/>
</dbReference>
<keyword evidence="1" id="KW-1133">Transmembrane helix</keyword>
<accession>A0AAV4BQZ5</accession>
<feature type="transmembrane region" description="Helical" evidence="1">
    <location>
        <begin position="184"/>
        <end position="200"/>
    </location>
</feature>
<dbReference type="Pfam" id="PF21534">
    <property type="entry name" value="Rost"/>
    <property type="match status" value="1"/>
</dbReference>
<dbReference type="InterPro" id="IPR049352">
    <property type="entry name" value="Rost"/>
</dbReference>
<organism evidence="2 3">
    <name type="scientific">Plakobranchus ocellatus</name>
    <dbReference type="NCBI Taxonomy" id="259542"/>
    <lineage>
        <taxon>Eukaryota</taxon>
        <taxon>Metazoa</taxon>
        <taxon>Spiralia</taxon>
        <taxon>Lophotrochozoa</taxon>
        <taxon>Mollusca</taxon>
        <taxon>Gastropoda</taxon>
        <taxon>Heterobranchia</taxon>
        <taxon>Euthyneura</taxon>
        <taxon>Panpulmonata</taxon>
        <taxon>Sacoglossa</taxon>
        <taxon>Placobranchoidea</taxon>
        <taxon>Plakobranchidae</taxon>
        <taxon>Plakobranchus</taxon>
    </lineage>
</organism>
<feature type="transmembrane region" description="Helical" evidence="1">
    <location>
        <begin position="37"/>
        <end position="58"/>
    </location>
</feature>
<feature type="transmembrane region" description="Helical" evidence="1">
    <location>
        <begin position="150"/>
        <end position="172"/>
    </location>
</feature>
<gene>
    <name evidence="2" type="ORF">PoB_004826700</name>
</gene>
<dbReference type="GO" id="GO:0016020">
    <property type="term" value="C:membrane"/>
    <property type="evidence" value="ECO:0007669"/>
    <property type="project" value="TreeGrafter"/>
</dbReference>
<comment type="caution">
    <text evidence="2">The sequence shown here is derived from an EMBL/GenBank/DDBJ whole genome shotgun (WGS) entry which is preliminary data.</text>
</comment>
<proteinExistence type="predicted"/>
<keyword evidence="1" id="KW-0472">Membrane</keyword>
<keyword evidence="1" id="KW-0812">Transmembrane</keyword>
<dbReference type="Proteomes" id="UP000735302">
    <property type="component" value="Unassembled WGS sequence"/>
</dbReference>
<feature type="transmembrane region" description="Helical" evidence="1">
    <location>
        <begin position="108"/>
        <end position="129"/>
    </location>
</feature>
<sequence length="344" mass="37997">MLLREHLVVSNISLSNHRRLQDFYTSRFHSVSGIRYLCWRVFWAVYHTCWLVAGPILAARDARLVTDATSAAQASRVNGDSDGPHVGDPCPDGATEAAGKWFIYLSHWVYLFLTVQCIMEAAIVVMVMRGKQLKSNSNIKDMELPWSVRVVWLMSSISATGSVMIGLWYWTILHKGKTLTGPRINTHAVAAIYCVLDLFISRKPFRLMHAPYPVLFGAGYTAFSALYQLAGGRGRNGSPFIYPVLDWSTPVKTLVVSSISNFLLIPMVHAALWGLCLMFVSITDRWGGRIDSPTRYERGEGGGSQYDAHVDTDTSSCFGNGNSTSSARCSTIEVSEGSLVHSSS</sequence>
<protein>
    <submittedName>
        <fullName evidence="2">Protein rolling stone</fullName>
    </submittedName>
</protein>
<evidence type="ECO:0000256" key="1">
    <source>
        <dbReference type="SAM" id="Phobius"/>
    </source>
</evidence>
<name>A0AAV4BQZ5_9GAST</name>